<organism evidence="2 3">
    <name type="scientific">Haloechinothrix halophila YIM 93223</name>
    <dbReference type="NCBI Taxonomy" id="592678"/>
    <lineage>
        <taxon>Bacteria</taxon>
        <taxon>Bacillati</taxon>
        <taxon>Actinomycetota</taxon>
        <taxon>Actinomycetes</taxon>
        <taxon>Pseudonocardiales</taxon>
        <taxon>Pseudonocardiaceae</taxon>
        <taxon>Haloechinothrix</taxon>
    </lineage>
</organism>
<dbReference type="EMBL" id="AZAK01000001">
    <property type="protein sequence ID" value="ETA66380.1"/>
    <property type="molecule type" value="Genomic_DNA"/>
</dbReference>
<evidence type="ECO:0000256" key="1">
    <source>
        <dbReference type="SAM" id="Coils"/>
    </source>
</evidence>
<dbReference type="PATRIC" id="fig|592678.3.peg.139"/>
<accession>W9DNB4</accession>
<sequence length="83" mass="9308">MKREQDDLELGRELVSEARRLLSEVEGLVANIREAKQEFETALDDAYALGRADALIGASAPRPSARDRARALGWRINEEARDE</sequence>
<dbReference type="HOGENOM" id="CLU_2535211_0_0_11"/>
<comment type="caution">
    <text evidence="2">The sequence shown here is derived from an EMBL/GenBank/DDBJ whole genome shotgun (WGS) entry which is preliminary data.</text>
</comment>
<dbReference type="RefSeq" id="WP_034266878.1">
    <property type="nucleotide sequence ID" value="NZ_KI632509.1"/>
</dbReference>
<name>W9DNB4_9PSEU</name>
<keyword evidence="3" id="KW-1185">Reference proteome</keyword>
<evidence type="ECO:0000313" key="3">
    <source>
        <dbReference type="Proteomes" id="UP000054357"/>
    </source>
</evidence>
<proteinExistence type="predicted"/>
<keyword evidence="1" id="KW-0175">Coiled coil</keyword>
<dbReference type="AlphaFoldDB" id="W9DNB4"/>
<reference evidence="2 3" key="1">
    <citation type="submission" date="2013-08" db="EMBL/GenBank/DDBJ databases">
        <authorList>
            <consortium name="DOE Joint Genome Institute"/>
            <person name="Klenk H.-P."/>
            <person name="Huntemann M."/>
            <person name="Han J."/>
            <person name="Chen A."/>
            <person name="Kyrpides N."/>
            <person name="Mavromatis K."/>
            <person name="Markowitz V."/>
            <person name="Palaniappan K."/>
            <person name="Ivanova N."/>
            <person name="Schaumberg A."/>
            <person name="Pati A."/>
            <person name="Liolios K."/>
            <person name="Nordberg H.P."/>
            <person name="Cantor M.N."/>
            <person name="Hua S.X."/>
            <person name="Woyke T."/>
        </authorList>
    </citation>
    <scope>NUCLEOTIDE SEQUENCE [LARGE SCALE GENOMIC DNA]</scope>
    <source>
        <strain evidence="2 3">YIM 93223</strain>
    </source>
</reference>
<evidence type="ECO:0000313" key="2">
    <source>
        <dbReference type="EMBL" id="ETA66380.1"/>
    </source>
</evidence>
<dbReference type="Proteomes" id="UP000054357">
    <property type="component" value="Unassembled WGS sequence"/>
</dbReference>
<protein>
    <submittedName>
        <fullName evidence="2">Uncharacterized protein</fullName>
    </submittedName>
</protein>
<gene>
    <name evidence="2" type="ORF">AmyhaDRAFT_0134</name>
</gene>
<feature type="coiled-coil region" evidence="1">
    <location>
        <begin position="18"/>
        <end position="45"/>
    </location>
</feature>